<comment type="caution">
    <text evidence="2">The sequence shown here is derived from an EMBL/GenBank/DDBJ whole genome shotgun (WGS) entry which is preliminary data.</text>
</comment>
<protein>
    <submittedName>
        <fullName evidence="2">Uncharacterized protein</fullName>
    </submittedName>
</protein>
<accession>A0AAN9VKV4</accession>
<reference evidence="2 3" key="1">
    <citation type="submission" date="2024-03" db="EMBL/GenBank/DDBJ databases">
        <title>The genome assembly and annotation of the cricket Gryllus longicercus Weissman &amp; Gray.</title>
        <authorList>
            <person name="Szrajer S."/>
            <person name="Gray D."/>
            <person name="Ylla G."/>
        </authorList>
    </citation>
    <scope>NUCLEOTIDE SEQUENCE [LARGE SCALE GENOMIC DNA]</scope>
    <source>
        <strain evidence="2">DAG 2021-001</strain>
        <tissue evidence="2">Whole body minus gut</tissue>
    </source>
</reference>
<organism evidence="2 3">
    <name type="scientific">Gryllus longicercus</name>
    <dbReference type="NCBI Taxonomy" id="2509291"/>
    <lineage>
        <taxon>Eukaryota</taxon>
        <taxon>Metazoa</taxon>
        <taxon>Ecdysozoa</taxon>
        <taxon>Arthropoda</taxon>
        <taxon>Hexapoda</taxon>
        <taxon>Insecta</taxon>
        <taxon>Pterygota</taxon>
        <taxon>Neoptera</taxon>
        <taxon>Polyneoptera</taxon>
        <taxon>Orthoptera</taxon>
        <taxon>Ensifera</taxon>
        <taxon>Gryllidea</taxon>
        <taxon>Grylloidea</taxon>
        <taxon>Gryllidae</taxon>
        <taxon>Gryllinae</taxon>
        <taxon>Gryllus</taxon>
    </lineage>
</organism>
<feature type="region of interest" description="Disordered" evidence="1">
    <location>
        <begin position="1"/>
        <end position="29"/>
    </location>
</feature>
<proteinExistence type="predicted"/>
<gene>
    <name evidence="2" type="ORF">R5R35_011018</name>
</gene>
<evidence type="ECO:0000256" key="1">
    <source>
        <dbReference type="SAM" id="MobiDB-lite"/>
    </source>
</evidence>
<dbReference type="EMBL" id="JAZDUA010000400">
    <property type="protein sequence ID" value="KAK7793143.1"/>
    <property type="molecule type" value="Genomic_DNA"/>
</dbReference>
<name>A0AAN9VKV4_9ORTH</name>
<dbReference type="Proteomes" id="UP001378592">
    <property type="component" value="Unassembled WGS sequence"/>
</dbReference>
<evidence type="ECO:0000313" key="3">
    <source>
        <dbReference type="Proteomes" id="UP001378592"/>
    </source>
</evidence>
<dbReference type="AlphaFoldDB" id="A0AAN9VKV4"/>
<sequence>MQQHALRPSLGLRRLSTPPALPTSRRRPSLQRAYVARAVAVPSRGSAYVPPRPALLFFPLRATLACSAPTSSASLLAELLSRHTFSVLTSHVPTVTRFSATSTPTRLSQRFFSLTLFYL</sequence>
<keyword evidence="3" id="KW-1185">Reference proteome</keyword>
<evidence type="ECO:0000313" key="2">
    <source>
        <dbReference type="EMBL" id="KAK7793143.1"/>
    </source>
</evidence>